<proteinExistence type="predicted"/>
<keyword evidence="11" id="KW-0812">Transmembrane</keyword>
<evidence type="ECO:0000313" key="16">
    <source>
        <dbReference type="EMBL" id="MDR9899210.1"/>
    </source>
</evidence>
<dbReference type="EMBL" id="JAALHA020000023">
    <property type="protein sequence ID" value="MDR9899210.1"/>
    <property type="molecule type" value="Genomic_DNA"/>
</dbReference>
<keyword evidence="6" id="KW-0902">Two-component regulatory system</keyword>
<feature type="region of interest" description="Disordered" evidence="10">
    <location>
        <begin position="1265"/>
        <end position="1284"/>
    </location>
</feature>
<evidence type="ECO:0000256" key="6">
    <source>
        <dbReference type="ARBA" id="ARBA00023012"/>
    </source>
</evidence>
<dbReference type="PROSITE" id="PS50112">
    <property type="entry name" value="PAS"/>
    <property type="match status" value="2"/>
</dbReference>
<sequence>MYQQDSHETSSNSRIAQTASAIAITLALLVLIGWSLNIEFLKSVFASSALNMKAITAVCLVLSGLSLWLAQTKQVNKLSGVFSFPTYWVARVCAVTVQIIGLFTLSQYIFGWNSGIDDLLFRSDGISVTPYYSGAMGLNTGLNFILIGRALDLGIKPKSERSYWFAQVLALLACVISGLAVMGYTYHVESLYHMVPKIKSMALNTAVSFALLGIGIMDLHKDQGFMRLVTNNTYNGLLARRLFVAAIIVPLMLGWLILQGQRAGLYDPALAISLLVVVLIISFSVLIWHNAALVELVSEERDRIKQALRVKEEKLNSLVEANIIGIIFADTQGNIQQANDEFLRMIGCTQEDLQANDINWISITPPEYKAQDDQSLAEAKIKGACTPHEKEYIRKDHSRVPVLVGYTLVGETKEELVAFILDLSVRKKALEALRHSEERFRLAVDNIPDCFVIYDALRRFQFINTTALDLFQKSYEEVIGRTDEEILPTEVCQSYLPTLIKAQETGTLQTTEATVNFPHHRTLFMKYVPILDEKGQIYQILGFADDITVRKQAEEALSNQQKWLEEVLNLMPTPLLFIEPGTAKVTFANKAADEVAGGTFPKAKSVEDYHTIYYSTDANGNPILDEQAPGIRVARGERIEGFELDWHTPTDTKSLLIFADTLPKMHGHPATCVLTFQDITNLKQVEKALSLGYQRLHLLFNVTNDLLSSHEPAALVASAFKKLKQQIGLDVYFNYLVKENSEQMRLESYSGITEEAAKEIEWLALGQAVCGKVALERRPIAVENLQQSTDLETTLVRSFGVTAYYCYPLIARGQLLGTLSFGSRSRQKFSANQIGMMQAVCDQIAIAMERARLIGSLQQQTEQLREANRMKDEFLAILSHELRSPLNAILGWAQLLHSHKLDENKIAKAIETIERNARAQKQLIEDLLDISRMIRGKLRLQIRTCSLALIIESAIDTVRLAAEAKGIDLRFSVLDYSSSEYGELKSKIPSPKFLVSGDAERLQQVMWNLLSNAIKFTPSSGRVEIKLQEVEHESRQTDGGRYCPSFAKMTVSDTGIGIKSEFLPYVFDRFCQADSSITRSHGGLGLGLAIVRHLVELHGGNVYVESLGEGKGATFTVILPLMNRKEEQQERQTQRITQETSPVLSSLSSRLPSSLLEGVKVLVVDDEADTREYVSATLKQYQAEVMVAGSVQEALGVIQKWKPDVLVSDIGMPEEDGYSLIRKVRKREALKERRRKVSQNRRLRRSRNSWLKSYADECTVPTVSSTGEGDIRKASSESSIKNTVQRRNIPAAALTAYARSEDRARAIQEGFQTHLPKPIEPLQLALVVANLAGRM</sequence>
<dbReference type="InterPro" id="IPR003018">
    <property type="entry name" value="GAF"/>
</dbReference>
<evidence type="ECO:0000256" key="2">
    <source>
        <dbReference type="ARBA" id="ARBA00012438"/>
    </source>
</evidence>
<dbReference type="SMART" id="SM00065">
    <property type="entry name" value="GAF"/>
    <property type="match status" value="1"/>
</dbReference>
<feature type="domain" description="Histidine kinase" evidence="12">
    <location>
        <begin position="877"/>
        <end position="1123"/>
    </location>
</feature>
<reference evidence="17" key="1">
    <citation type="journal article" date="2021" name="Science">
        <title>Hunting the eagle killer: A cyanobacterial neurotoxin causes vacuolar myelinopathy.</title>
        <authorList>
            <person name="Breinlinger S."/>
            <person name="Phillips T.J."/>
            <person name="Haram B.N."/>
            <person name="Mares J."/>
            <person name="Martinez Yerena J.A."/>
            <person name="Hrouzek P."/>
            <person name="Sobotka R."/>
            <person name="Henderson W.M."/>
            <person name="Schmieder P."/>
            <person name="Williams S.M."/>
            <person name="Lauderdale J.D."/>
            <person name="Wilde H.D."/>
            <person name="Gerrin W."/>
            <person name="Kust A."/>
            <person name="Washington J.W."/>
            <person name="Wagner C."/>
            <person name="Geier B."/>
            <person name="Liebeke M."/>
            <person name="Enke H."/>
            <person name="Niedermeyer T.H.J."/>
            <person name="Wilde S.B."/>
        </authorList>
    </citation>
    <scope>NUCLEOTIDE SEQUENCE [LARGE SCALE GENOMIC DNA]</scope>
    <source>
        <strain evidence="17">Thurmond2011</strain>
    </source>
</reference>
<keyword evidence="17" id="KW-1185">Reference proteome</keyword>
<feature type="transmembrane region" description="Helical" evidence="11">
    <location>
        <begin position="131"/>
        <end position="151"/>
    </location>
</feature>
<evidence type="ECO:0000256" key="5">
    <source>
        <dbReference type="ARBA" id="ARBA00022777"/>
    </source>
</evidence>
<evidence type="ECO:0000256" key="3">
    <source>
        <dbReference type="ARBA" id="ARBA00022553"/>
    </source>
</evidence>
<dbReference type="InterPro" id="IPR004358">
    <property type="entry name" value="Sig_transdc_His_kin-like_C"/>
</dbReference>
<dbReference type="SUPFAM" id="SSF55785">
    <property type="entry name" value="PYP-like sensor domain (PAS domain)"/>
    <property type="match status" value="2"/>
</dbReference>
<dbReference type="InterPro" id="IPR000014">
    <property type="entry name" value="PAS"/>
</dbReference>
<dbReference type="PANTHER" id="PTHR43547">
    <property type="entry name" value="TWO-COMPONENT HISTIDINE KINASE"/>
    <property type="match status" value="1"/>
</dbReference>
<dbReference type="PRINTS" id="PR00344">
    <property type="entry name" value="BCTRLSENSOR"/>
</dbReference>
<dbReference type="Proteomes" id="UP000667802">
    <property type="component" value="Unassembled WGS sequence"/>
</dbReference>
<dbReference type="InterPro" id="IPR005467">
    <property type="entry name" value="His_kinase_dom"/>
</dbReference>
<dbReference type="GO" id="GO:0000155">
    <property type="term" value="F:phosphorelay sensor kinase activity"/>
    <property type="evidence" value="ECO:0007669"/>
    <property type="project" value="InterPro"/>
</dbReference>
<dbReference type="SMART" id="SM00388">
    <property type="entry name" value="HisKA"/>
    <property type="match status" value="1"/>
</dbReference>
<evidence type="ECO:0000256" key="4">
    <source>
        <dbReference type="ARBA" id="ARBA00022679"/>
    </source>
</evidence>
<dbReference type="Pfam" id="PF08448">
    <property type="entry name" value="PAS_4"/>
    <property type="match status" value="1"/>
</dbReference>
<dbReference type="InterPro" id="IPR036890">
    <property type="entry name" value="HATPase_C_sf"/>
</dbReference>
<dbReference type="CDD" id="cd17580">
    <property type="entry name" value="REC_2_DhkD-like"/>
    <property type="match status" value="1"/>
</dbReference>
<dbReference type="InterPro" id="IPR029016">
    <property type="entry name" value="GAF-like_dom_sf"/>
</dbReference>
<dbReference type="SUPFAM" id="SSF47384">
    <property type="entry name" value="Homodimeric domain of signal transducing histidine kinase"/>
    <property type="match status" value="1"/>
</dbReference>
<dbReference type="Gene3D" id="3.40.50.2300">
    <property type="match status" value="1"/>
</dbReference>
<keyword evidence="11" id="KW-0472">Membrane</keyword>
<evidence type="ECO:0000256" key="10">
    <source>
        <dbReference type="SAM" id="MobiDB-lite"/>
    </source>
</evidence>
<dbReference type="SUPFAM" id="SSF52172">
    <property type="entry name" value="CheY-like"/>
    <property type="match status" value="1"/>
</dbReference>
<feature type="transmembrane region" description="Helical" evidence="11">
    <location>
        <begin position="270"/>
        <end position="288"/>
    </location>
</feature>
<dbReference type="EC" id="2.7.13.3" evidence="2"/>
<dbReference type="SUPFAM" id="SSF55781">
    <property type="entry name" value="GAF domain-like"/>
    <property type="match status" value="1"/>
</dbReference>
<evidence type="ECO:0000259" key="13">
    <source>
        <dbReference type="PROSITE" id="PS50110"/>
    </source>
</evidence>
<dbReference type="SMART" id="SM00086">
    <property type="entry name" value="PAC"/>
    <property type="match status" value="2"/>
</dbReference>
<dbReference type="InterPro" id="IPR001610">
    <property type="entry name" value="PAC"/>
</dbReference>
<feature type="transmembrane region" description="Helical" evidence="11">
    <location>
        <begin position="237"/>
        <end position="258"/>
    </location>
</feature>
<feature type="domain" description="Response regulatory" evidence="13">
    <location>
        <begin position="1160"/>
        <end position="1332"/>
    </location>
</feature>
<keyword evidence="11" id="KW-1133">Transmembrane helix</keyword>
<dbReference type="Gene3D" id="3.30.565.10">
    <property type="entry name" value="Histidine kinase-like ATPase, C-terminal domain"/>
    <property type="match status" value="1"/>
</dbReference>
<dbReference type="InterPro" id="IPR035965">
    <property type="entry name" value="PAS-like_dom_sf"/>
</dbReference>
<evidence type="ECO:0000259" key="14">
    <source>
        <dbReference type="PROSITE" id="PS50112"/>
    </source>
</evidence>
<dbReference type="CDD" id="cd16922">
    <property type="entry name" value="HATPase_EvgS-ArcB-TorS-like"/>
    <property type="match status" value="1"/>
</dbReference>
<feature type="domain" description="PAC" evidence="15">
    <location>
        <begin position="509"/>
        <end position="559"/>
    </location>
</feature>
<feature type="coiled-coil region" evidence="9">
    <location>
        <begin position="294"/>
        <end position="321"/>
    </location>
</feature>
<dbReference type="RefSeq" id="WP_208340741.1">
    <property type="nucleotide sequence ID" value="NZ_CAWQFN010000736.1"/>
</dbReference>
<keyword evidence="9" id="KW-0175">Coiled coil</keyword>
<dbReference type="FunFam" id="3.30.565.10:FF:000006">
    <property type="entry name" value="Sensor histidine kinase WalK"/>
    <property type="match status" value="1"/>
</dbReference>
<gene>
    <name evidence="16" type="ORF">G7B40_032305</name>
</gene>
<dbReference type="Gene3D" id="3.30.450.20">
    <property type="entry name" value="PAS domain"/>
    <property type="match status" value="3"/>
</dbReference>
<dbReference type="Pfam" id="PF01590">
    <property type="entry name" value="GAF"/>
    <property type="match status" value="1"/>
</dbReference>
<dbReference type="InterPro" id="IPR000700">
    <property type="entry name" value="PAS-assoc_C"/>
</dbReference>
<dbReference type="Gene3D" id="3.30.450.40">
    <property type="match status" value="1"/>
</dbReference>
<keyword evidence="5" id="KW-0418">Kinase</keyword>
<dbReference type="SMART" id="SM00387">
    <property type="entry name" value="HATPase_c"/>
    <property type="match status" value="1"/>
</dbReference>
<feature type="transmembrane region" description="Helical" evidence="11">
    <location>
        <begin position="50"/>
        <end position="68"/>
    </location>
</feature>
<dbReference type="InterPro" id="IPR013656">
    <property type="entry name" value="PAS_4"/>
</dbReference>
<dbReference type="PROSITE" id="PS50109">
    <property type="entry name" value="HIS_KIN"/>
    <property type="match status" value="1"/>
</dbReference>
<feature type="transmembrane region" description="Helical" evidence="11">
    <location>
        <begin position="198"/>
        <end position="217"/>
    </location>
</feature>
<dbReference type="Pfam" id="PF00512">
    <property type="entry name" value="HisKA"/>
    <property type="match status" value="1"/>
</dbReference>
<evidence type="ECO:0000259" key="15">
    <source>
        <dbReference type="PROSITE" id="PS50113"/>
    </source>
</evidence>
<dbReference type="CDD" id="cd00082">
    <property type="entry name" value="HisKA"/>
    <property type="match status" value="1"/>
</dbReference>
<dbReference type="Pfam" id="PF00072">
    <property type="entry name" value="Response_reg"/>
    <property type="match status" value="1"/>
</dbReference>
<dbReference type="Gene3D" id="1.10.287.130">
    <property type="match status" value="1"/>
</dbReference>
<dbReference type="CDD" id="cd00130">
    <property type="entry name" value="PAS"/>
    <property type="match status" value="2"/>
</dbReference>
<feature type="coiled-coil region" evidence="9">
    <location>
        <begin position="850"/>
        <end position="877"/>
    </location>
</feature>
<dbReference type="SMART" id="SM00448">
    <property type="entry name" value="REC"/>
    <property type="match status" value="1"/>
</dbReference>
<evidence type="ECO:0000256" key="9">
    <source>
        <dbReference type="SAM" id="Coils"/>
    </source>
</evidence>
<comment type="caution">
    <text evidence="16">The sequence shown here is derived from an EMBL/GenBank/DDBJ whole genome shotgun (WGS) entry which is preliminary data.</text>
</comment>
<evidence type="ECO:0000256" key="1">
    <source>
        <dbReference type="ARBA" id="ARBA00000085"/>
    </source>
</evidence>
<feature type="domain" description="PAS" evidence="14">
    <location>
        <begin position="436"/>
        <end position="482"/>
    </location>
</feature>
<evidence type="ECO:0000313" key="17">
    <source>
        <dbReference type="Proteomes" id="UP000667802"/>
    </source>
</evidence>
<feature type="transmembrane region" description="Helical" evidence="11">
    <location>
        <begin position="163"/>
        <end position="186"/>
    </location>
</feature>
<feature type="transmembrane region" description="Helical" evidence="11">
    <location>
        <begin position="15"/>
        <end position="38"/>
    </location>
</feature>
<feature type="modified residue" description="4-aspartylphosphate" evidence="8">
    <location>
        <position position="1209"/>
    </location>
</feature>
<dbReference type="SUPFAM" id="SSF55874">
    <property type="entry name" value="ATPase domain of HSP90 chaperone/DNA topoisomerase II/histidine kinase"/>
    <property type="match status" value="1"/>
</dbReference>
<keyword evidence="4" id="KW-0808">Transferase</keyword>
<dbReference type="Pfam" id="PF02518">
    <property type="entry name" value="HATPase_c"/>
    <property type="match status" value="1"/>
</dbReference>
<evidence type="ECO:0000256" key="11">
    <source>
        <dbReference type="SAM" id="Phobius"/>
    </source>
</evidence>
<accession>A0AAP5MBF7</accession>
<name>A0AAP5MBF7_9CYAN</name>
<dbReference type="InterPro" id="IPR003594">
    <property type="entry name" value="HATPase_dom"/>
</dbReference>
<dbReference type="SMART" id="SM00091">
    <property type="entry name" value="PAS"/>
    <property type="match status" value="3"/>
</dbReference>
<evidence type="ECO:0000259" key="12">
    <source>
        <dbReference type="PROSITE" id="PS50109"/>
    </source>
</evidence>
<comment type="catalytic activity">
    <reaction evidence="1">
        <text>ATP + protein L-histidine = ADP + protein N-phospho-L-histidine.</text>
        <dbReference type="EC" id="2.7.13.3"/>
    </reaction>
</comment>
<keyword evidence="3 8" id="KW-0597">Phosphoprotein</keyword>
<dbReference type="PANTHER" id="PTHR43547:SF2">
    <property type="entry name" value="HYBRID SIGNAL TRANSDUCTION HISTIDINE KINASE C"/>
    <property type="match status" value="1"/>
</dbReference>
<feature type="transmembrane region" description="Helical" evidence="11">
    <location>
        <begin position="88"/>
        <end position="110"/>
    </location>
</feature>
<evidence type="ECO:0000256" key="7">
    <source>
        <dbReference type="ARBA" id="ARBA00055745"/>
    </source>
</evidence>
<feature type="domain" description="PAS" evidence="14">
    <location>
        <begin position="311"/>
        <end position="367"/>
    </location>
</feature>
<organism evidence="16 17">
    <name type="scientific">Aetokthonos hydrillicola Thurmond2011</name>
    <dbReference type="NCBI Taxonomy" id="2712845"/>
    <lineage>
        <taxon>Bacteria</taxon>
        <taxon>Bacillati</taxon>
        <taxon>Cyanobacteriota</taxon>
        <taxon>Cyanophyceae</taxon>
        <taxon>Nostocales</taxon>
        <taxon>Hapalosiphonaceae</taxon>
        <taxon>Aetokthonos</taxon>
    </lineage>
</organism>
<evidence type="ECO:0000256" key="8">
    <source>
        <dbReference type="PROSITE-ProRule" id="PRU00169"/>
    </source>
</evidence>
<dbReference type="InterPro" id="IPR036097">
    <property type="entry name" value="HisK_dim/P_sf"/>
</dbReference>
<dbReference type="PROSITE" id="PS50113">
    <property type="entry name" value="PAC"/>
    <property type="match status" value="1"/>
</dbReference>
<comment type="function">
    <text evidence="7">Photoreceptor which exists in two forms that are reversibly interconvertible by light: the R form that absorbs maximally in the red region of the spectrum and the FR form that absorbs maximally in the far-red region.</text>
</comment>
<dbReference type="InterPro" id="IPR011006">
    <property type="entry name" value="CheY-like_superfamily"/>
</dbReference>
<dbReference type="NCBIfam" id="TIGR00229">
    <property type="entry name" value="sensory_box"/>
    <property type="match status" value="2"/>
</dbReference>
<dbReference type="PROSITE" id="PS50110">
    <property type="entry name" value="RESPONSE_REGULATORY"/>
    <property type="match status" value="1"/>
</dbReference>
<dbReference type="Pfam" id="PF13426">
    <property type="entry name" value="PAS_9"/>
    <property type="match status" value="1"/>
</dbReference>
<dbReference type="InterPro" id="IPR001789">
    <property type="entry name" value="Sig_transdc_resp-reg_receiver"/>
</dbReference>
<dbReference type="InterPro" id="IPR003661">
    <property type="entry name" value="HisK_dim/P_dom"/>
</dbReference>
<protein>
    <recommendedName>
        <fullName evidence="2">histidine kinase</fullName>
        <ecNumber evidence="2">2.7.13.3</ecNumber>
    </recommendedName>
</protein>